<protein>
    <submittedName>
        <fullName evidence="1">Uncharacterized protein</fullName>
    </submittedName>
</protein>
<name>A0A6J5NBM6_9CAUD</name>
<accession>A0A6J5NBM6</accession>
<proteinExistence type="predicted"/>
<reference evidence="1" key="1">
    <citation type="submission" date="2020-04" db="EMBL/GenBank/DDBJ databases">
        <authorList>
            <person name="Chiriac C."/>
            <person name="Salcher M."/>
            <person name="Ghai R."/>
            <person name="Kavagutti S V."/>
        </authorList>
    </citation>
    <scope>NUCLEOTIDE SEQUENCE</scope>
</reference>
<dbReference type="EMBL" id="LR796637">
    <property type="protein sequence ID" value="CAB4156273.1"/>
    <property type="molecule type" value="Genomic_DNA"/>
</dbReference>
<gene>
    <name evidence="1" type="ORF">UFOVP655_45</name>
</gene>
<sequence>MGYTHYWTIKEPIKGEAWNQFLIGAEEIITIAHDAGIPVHNAGDGENVNFNGTGIASHETFVISMLDEGFDFCKTAQKPYDTIVCAVLIHLKAVLGDGVEIKSDGTWEEWESGQVLYETTFDIQPASVLA</sequence>
<evidence type="ECO:0000313" key="1">
    <source>
        <dbReference type="EMBL" id="CAB4156273.1"/>
    </source>
</evidence>
<organism evidence="1">
    <name type="scientific">uncultured Caudovirales phage</name>
    <dbReference type="NCBI Taxonomy" id="2100421"/>
    <lineage>
        <taxon>Viruses</taxon>
        <taxon>Duplodnaviria</taxon>
        <taxon>Heunggongvirae</taxon>
        <taxon>Uroviricota</taxon>
        <taxon>Caudoviricetes</taxon>
        <taxon>Peduoviridae</taxon>
        <taxon>Maltschvirus</taxon>
        <taxon>Maltschvirus maltsch</taxon>
    </lineage>
</organism>